<reference evidence="1 2" key="1">
    <citation type="submission" date="2017-05" db="EMBL/GenBank/DDBJ databases">
        <title>Genomic insights into alkan degradation activity of Oleiphilus messinensis.</title>
        <authorList>
            <person name="Kozyavkin S.A."/>
            <person name="Slesarev A.I."/>
            <person name="Golyshin P.N."/>
            <person name="Korzhenkov A."/>
            <person name="Golyshina O.N."/>
            <person name="Toshchakov S.V."/>
        </authorList>
    </citation>
    <scope>NUCLEOTIDE SEQUENCE [LARGE SCALE GENOMIC DNA]</scope>
    <source>
        <strain evidence="1 2">ME102</strain>
    </source>
</reference>
<name>A0A1Y0I8U8_9GAMM</name>
<protein>
    <recommendedName>
        <fullName evidence="3">PqqD family protein, HPr-rel-A system</fullName>
    </recommendedName>
</protein>
<evidence type="ECO:0000313" key="2">
    <source>
        <dbReference type="Proteomes" id="UP000196027"/>
    </source>
</evidence>
<sequence>MLYRCNFEYLKHYRLWDEEVVVYHPPSGSTHRLNILAHDLLRLLDTPKSEEKLTELLTQCYAENTKAELSSAIATTLNFLLESGLLHKQPESTIQSQ</sequence>
<dbReference type="RefSeq" id="WP_087461217.1">
    <property type="nucleotide sequence ID" value="NZ_CP021425.1"/>
</dbReference>
<dbReference type="KEGG" id="ome:OLMES_2123"/>
<dbReference type="AlphaFoldDB" id="A0A1Y0I8U8"/>
<dbReference type="EMBL" id="CP021425">
    <property type="protein sequence ID" value="ARU56196.1"/>
    <property type="molecule type" value="Genomic_DNA"/>
</dbReference>
<dbReference type="Proteomes" id="UP000196027">
    <property type="component" value="Chromosome"/>
</dbReference>
<dbReference type="InterPro" id="IPR027599">
    <property type="entry name" value="PqqD-rel_X"/>
</dbReference>
<keyword evidence="2" id="KW-1185">Reference proteome</keyword>
<dbReference type="NCBIfam" id="TIGR04353">
    <property type="entry name" value="PqqD_rel_X"/>
    <property type="match status" value="1"/>
</dbReference>
<accession>A0A1Y0I8U8</accession>
<organism evidence="1 2">
    <name type="scientific">Oleiphilus messinensis</name>
    <dbReference type="NCBI Taxonomy" id="141451"/>
    <lineage>
        <taxon>Bacteria</taxon>
        <taxon>Pseudomonadati</taxon>
        <taxon>Pseudomonadota</taxon>
        <taxon>Gammaproteobacteria</taxon>
        <taxon>Oceanospirillales</taxon>
        <taxon>Oleiphilaceae</taxon>
        <taxon>Oleiphilus</taxon>
    </lineage>
</organism>
<evidence type="ECO:0008006" key="3">
    <source>
        <dbReference type="Google" id="ProtNLM"/>
    </source>
</evidence>
<dbReference type="Pfam" id="PF05402">
    <property type="entry name" value="PqqD"/>
    <property type="match status" value="1"/>
</dbReference>
<gene>
    <name evidence="1" type="ORF">OLMES_2123</name>
</gene>
<dbReference type="InterPro" id="IPR008792">
    <property type="entry name" value="PQQD"/>
</dbReference>
<evidence type="ECO:0000313" key="1">
    <source>
        <dbReference type="EMBL" id="ARU56196.1"/>
    </source>
</evidence>
<proteinExistence type="predicted"/>